<dbReference type="GO" id="GO:0015232">
    <property type="term" value="F:heme transmembrane transporter activity"/>
    <property type="evidence" value="ECO:0007669"/>
    <property type="project" value="InterPro"/>
</dbReference>
<evidence type="ECO:0000256" key="9">
    <source>
        <dbReference type="ARBA" id="ARBA00023237"/>
    </source>
</evidence>
<feature type="region of interest" description="Disordered" evidence="12">
    <location>
        <begin position="265"/>
        <end position="285"/>
    </location>
</feature>
<dbReference type="PROSITE" id="PS52016">
    <property type="entry name" value="TONB_DEPENDENT_REC_3"/>
    <property type="match status" value="1"/>
</dbReference>
<dbReference type="InterPro" id="IPR037066">
    <property type="entry name" value="Plug_dom_sf"/>
</dbReference>
<keyword evidence="4 10" id="KW-1134">Transmembrane beta strand</keyword>
<evidence type="ECO:0000256" key="7">
    <source>
        <dbReference type="ARBA" id="ARBA00023077"/>
    </source>
</evidence>
<evidence type="ECO:0000313" key="16">
    <source>
        <dbReference type="EMBL" id="EKT57376.1"/>
    </source>
</evidence>
<dbReference type="CDD" id="cd01347">
    <property type="entry name" value="ligand_gated_channel"/>
    <property type="match status" value="1"/>
</dbReference>
<comment type="similarity">
    <text evidence="2 10 11">Belongs to the TonB-dependent receptor family.</text>
</comment>
<dbReference type="Proteomes" id="UP000010290">
    <property type="component" value="Chromosome"/>
</dbReference>
<dbReference type="PANTHER" id="PTHR30069">
    <property type="entry name" value="TONB-DEPENDENT OUTER MEMBRANE RECEPTOR"/>
    <property type="match status" value="1"/>
</dbReference>
<dbReference type="Pfam" id="PF00593">
    <property type="entry name" value="TonB_dep_Rec_b-barrel"/>
    <property type="match status" value="1"/>
</dbReference>
<evidence type="ECO:0000256" key="5">
    <source>
        <dbReference type="ARBA" id="ARBA00022692"/>
    </source>
</evidence>
<name>K8WBY2_9GAMM</name>
<evidence type="ECO:0000256" key="4">
    <source>
        <dbReference type="ARBA" id="ARBA00022452"/>
    </source>
</evidence>
<dbReference type="PANTHER" id="PTHR30069:SF41">
    <property type="entry name" value="HEME_HEMOPEXIN UTILIZATION PROTEIN C"/>
    <property type="match status" value="1"/>
</dbReference>
<dbReference type="Gene3D" id="2.40.170.20">
    <property type="entry name" value="TonB-dependent receptor, beta-barrel domain"/>
    <property type="match status" value="1"/>
</dbReference>
<dbReference type="InterPro" id="IPR012910">
    <property type="entry name" value="Plug_dom"/>
</dbReference>
<dbReference type="EMBL" id="AKKN01000008">
    <property type="protein sequence ID" value="EKT57376.1"/>
    <property type="molecule type" value="Genomic_DNA"/>
</dbReference>
<evidence type="ECO:0000256" key="6">
    <source>
        <dbReference type="ARBA" id="ARBA00022729"/>
    </source>
</evidence>
<dbReference type="GO" id="GO:0015344">
    <property type="term" value="F:siderophore uptake transmembrane transporter activity"/>
    <property type="evidence" value="ECO:0007669"/>
    <property type="project" value="TreeGrafter"/>
</dbReference>
<keyword evidence="3 10" id="KW-0813">Transport</keyword>
<feature type="signal peptide" evidence="13">
    <location>
        <begin position="1"/>
        <end position="23"/>
    </location>
</feature>
<keyword evidence="7 11" id="KW-0798">TonB box</keyword>
<evidence type="ECO:0000256" key="10">
    <source>
        <dbReference type="PROSITE-ProRule" id="PRU01360"/>
    </source>
</evidence>
<dbReference type="GO" id="GO:0044718">
    <property type="term" value="P:siderophore transmembrane transport"/>
    <property type="evidence" value="ECO:0007669"/>
    <property type="project" value="TreeGrafter"/>
</dbReference>
<reference evidence="16 17" key="1">
    <citation type="journal article" date="2012" name="BMC Genomics">
        <title>Comparative genomics of bacteria in the genus Providencia isolated from wild Drosophila melanogaster.</title>
        <authorList>
            <person name="Galac M.R."/>
            <person name="Lazzaro B.P."/>
        </authorList>
    </citation>
    <scope>NUCLEOTIDE SEQUENCE [LARGE SCALE GENOMIC DNA]</scope>
    <source>
        <strain evidence="16 17">DSM 19967</strain>
    </source>
</reference>
<evidence type="ECO:0000256" key="8">
    <source>
        <dbReference type="ARBA" id="ARBA00023136"/>
    </source>
</evidence>
<keyword evidence="5 10" id="KW-0812">Transmembrane</keyword>
<dbReference type="NCBIfam" id="TIGR01785">
    <property type="entry name" value="TonB-hemin"/>
    <property type="match status" value="1"/>
</dbReference>
<dbReference type="InterPro" id="IPR010949">
    <property type="entry name" value="TonB_Hb/transfer/lactofer_rcpt"/>
</dbReference>
<dbReference type="Pfam" id="PF07715">
    <property type="entry name" value="Plug"/>
    <property type="match status" value="1"/>
</dbReference>
<dbReference type="AlphaFoldDB" id="K8WBY2"/>
<evidence type="ECO:0000256" key="3">
    <source>
        <dbReference type="ARBA" id="ARBA00022448"/>
    </source>
</evidence>
<comment type="subcellular location">
    <subcellularLocation>
        <location evidence="1 10">Cell outer membrane</location>
        <topology evidence="1 10">Multi-pass membrane protein</topology>
    </subcellularLocation>
</comment>
<evidence type="ECO:0000259" key="15">
    <source>
        <dbReference type="Pfam" id="PF07715"/>
    </source>
</evidence>
<dbReference type="InterPro" id="IPR036942">
    <property type="entry name" value="Beta-barrel_TonB_sf"/>
</dbReference>
<evidence type="ECO:0000313" key="17">
    <source>
        <dbReference type="Proteomes" id="UP000010290"/>
    </source>
</evidence>
<feature type="domain" description="TonB-dependent receptor plug" evidence="15">
    <location>
        <begin position="49"/>
        <end position="152"/>
    </location>
</feature>
<evidence type="ECO:0000256" key="12">
    <source>
        <dbReference type="SAM" id="MobiDB-lite"/>
    </source>
</evidence>
<dbReference type="SUPFAM" id="SSF56935">
    <property type="entry name" value="Porins"/>
    <property type="match status" value="1"/>
</dbReference>
<keyword evidence="8 10" id="KW-0472">Membrane</keyword>
<evidence type="ECO:0000256" key="2">
    <source>
        <dbReference type="ARBA" id="ARBA00009810"/>
    </source>
</evidence>
<keyword evidence="6 13" id="KW-0732">Signal</keyword>
<proteinExistence type="inferred from homology"/>
<dbReference type="NCBIfam" id="TIGR01786">
    <property type="entry name" value="TonB-hemlactrns"/>
    <property type="match status" value="1"/>
</dbReference>
<protein>
    <submittedName>
        <fullName evidence="16">Outer membrane heme/hemoglobin receptor</fullName>
    </submittedName>
</protein>
<dbReference type="InterPro" id="IPR011276">
    <property type="entry name" value="TonB_haem/Hb_rcpt"/>
</dbReference>
<evidence type="ECO:0000256" key="1">
    <source>
        <dbReference type="ARBA" id="ARBA00004571"/>
    </source>
</evidence>
<dbReference type="InterPro" id="IPR039426">
    <property type="entry name" value="TonB-dep_rcpt-like"/>
</dbReference>
<feature type="domain" description="TonB-dependent receptor-like beta-barrel" evidence="14">
    <location>
        <begin position="235"/>
        <end position="617"/>
    </location>
</feature>
<evidence type="ECO:0000256" key="13">
    <source>
        <dbReference type="SAM" id="SignalP"/>
    </source>
</evidence>
<keyword evidence="17" id="KW-1185">Reference proteome</keyword>
<gene>
    <name evidence="16" type="ORF">OO7_08305</name>
</gene>
<evidence type="ECO:0000256" key="11">
    <source>
        <dbReference type="RuleBase" id="RU003357"/>
    </source>
</evidence>
<dbReference type="PATRIC" id="fig|1141660.3.peg.1659"/>
<evidence type="ECO:0000259" key="14">
    <source>
        <dbReference type="Pfam" id="PF00593"/>
    </source>
</evidence>
<sequence>MTHILRLSILTSAILSVITSAHAATEKSTGSKNHDVMTVYATGNERDSFDAPMMVTVIKNDSPETQTAGTVNDILRKVPGIGVTGTGRVNGQDIYMRGFDRKGILTLVDNVRQGTDTGHVNGTFLDPALIKQVEIIRGPSALLYGSGAMGGVIAWETVDAKDLLKDNENSGFRVFSQAATGDHSFGFGGTTFGRTEQFDGLFSFVTKQVGDIRLSNGDDMDNKETISNLLSKGTWQLDDSQKLSGQIRYYNDNAYQPKNPQQIAVSKGNQQVNRTTRQRDAQASYQLNPESHDWLNLKATTYYSDVNITAKGNDVAYEGRTQKTYGLKLDNRTHFYELPLAAHNLTYGGETYKQNQRPYAATTQFPNADITFASGFLQDEIALKDLPVSFIIGTRYDHYKSTAKDKDSVKEGKWSSKGAVSITPTDWSMLFASYSEAFRAPTMMEMFNDERHFPGNYWRPNPNLKPESANTAEYGFGLRFDDLLMARDNLQFKASYFDTKAKDYIDTDVHIREGYTTSSNVKDAKIWGVDASMNYKNDYFNWDLAYNKTTGKKEHNGKSITSIKPESITSNLSIPVADSGFAIGWLGEFTRHTDFNKASGAERQAGYAVHDFYVSYKGTGQLQGLGTSVVLGNAFDKEYYSSQGVPQDGRNAKLLVSFQW</sequence>
<accession>K8WBY2</accession>
<dbReference type="InterPro" id="IPR000531">
    <property type="entry name" value="Beta-barrel_TonB"/>
</dbReference>
<dbReference type="Gene3D" id="2.170.130.10">
    <property type="entry name" value="TonB-dependent receptor, plug domain"/>
    <property type="match status" value="1"/>
</dbReference>
<dbReference type="HOGENOM" id="CLU_008287_19_3_6"/>
<feature type="chain" id="PRO_5003921020" evidence="13">
    <location>
        <begin position="24"/>
        <end position="660"/>
    </location>
</feature>
<keyword evidence="16" id="KW-0675">Receptor</keyword>
<organism evidence="16 17">
    <name type="scientific">Providencia sneebia DSM 19967</name>
    <dbReference type="NCBI Taxonomy" id="1141660"/>
    <lineage>
        <taxon>Bacteria</taxon>
        <taxon>Pseudomonadati</taxon>
        <taxon>Pseudomonadota</taxon>
        <taxon>Gammaproteobacteria</taxon>
        <taxon>Enterobacterales</taxon>
        <taxon>Morganellaceae</taxon>
        <taxon>Providencia</taxon>
    </lineage>
</organism>
<keyword evidence="9 10" id="KW-0998">Cell outer membrane</keyword>
<dbReference type="RefSeq" id="WP_008915486.1">
    <property type="nucleotide sequence ID" value="NZ_CM001773.1"/>
</dbReference>
<comment type="caution">
    <text evidence="16">The sequence shown here is derived from an EMBL/GenBank/DDBJ whole genome shotgun (WGS) entry which is preliminary data.</text>
</comment>
<dbReference type="OrthoDB" id="6046653at2"/>
<dbReference type="GO" id="GO:0009279">
    <property type="term" value="C:cell outer membrane"/>
    <property type="evidence" value="ECO:0007669"/>
    <property type="project" value="UniProtKB-SubCell"/>
</dbReference>